<dbReference type="EMBL" id="BEZZ01001203">
    <property type="protein sequence ID" value="GCC38532.1"/>
    <property type="molecule type" value="Genomic_DNA"/>
</dbReference>
<dbReference type="AlphaFoldDB" id="A0A401T7D7"/>
<evidence type="ECO:0000256" key="1">
    <source>
        <dbReference type="SAM" id="MobiDB-lite"/>
    </source>
</evidence>
<evidence type="ECO:0000313" key="2">
    <source>
        <dbReference type="EMBL" id="GCC38532.1"/>
    </source>
</evidence>
<gene>
    <name evidence="2" type="ORF">chiPu_0017047</name>
</gene>
<comment type="caution">
    <text evidence="2">The sequence shown here is derived from an EMBL/GenBank/DDBJ whole genome shotgun (WGS) entry which is preliminary data.</text>
</comment>
<keyword evidence="3" id="KW-1185">Reference proteome</keyword>
<feature type="compositionally biased region" description="Basic and acidic residues" evidence="1">
    <location>
        <begin position="28"/>
        <end position="39"/>
    </location>
</feature>
<name>A0A401T7D7_CHIPU</name>
<reference evidence="2 3" key="1">
    <citation type="journal article" date="2018" name="Nat. Ecol. Evol.">
        <title>Shark genomes provide insights into elasmobranch evolution and the origin of vertebrates.</title>
        <authorList>
            <person name="Hara Y"/>
            <person name="Yamaguchi K"/>
            <person name="Onimaru K"/>
            <person name="Kadota M"/>
            <person name="Koyanagi M"/>
            <person name="Keeley SD"/>
            <person name="Tatsumi K"/>
            <person name="Tanaka K"/>
            <person name="Motone F"/>
            <person name="Kageyama Y"/>
            <person name="Nozu R"/>
            <person name="Adachi N"/>
            <person name="Nishimura O"/>
            <person name="Nakagawa R"/>
            <person name="Tanegashima C"/>
            <person name="Kiyatake I"/>
            <person name="Matsumoto R"/>
            <person name="Murakumo K"/>
            <person name="Nishida K"/>
            <person name="Terakita A"/>
            <person name="Kuratani S"/>
            <person name="Sato K"/>
            <person name="Hyodo S Kuraku.S."/>
        </authorList>
    </citation>
    <scope>NUCLEOTIDE SEQUENCE [LARGE SCALE GENOMIC DNA]</scope>
</reference>
<organism evidence="2 3">
    <name type="scientific">Chiloscyllium punctatum</name>
    <name type="common">Brownbanded bambooshark</name>
    <name type="synonym">Hemiscyllium punctatum</name>
    <dbReference type="NCBI Taxonomy" id="137246"/>
    <lineage>
        <taxon>Eukaryota</taxon>
        <taxon>Metazoa</taxon>
        <taxon>Chordata</taxon>
        <taxon>Craniata</taxon>
        <taxon>Vertebrata</taxon>
        <taxon>Chondrichthyes</taxon>
        <taxon>Elasmobranchii</taxon>
        <taxon>Galeomorphii</taxon>
        <taxon>Galeoidea</taxon>
        <taxon>Orectolobiformes</taxon>
        <taxon>Hemiscylliidae</taxon>
        <taxon>Chiloscyllium</taxon>
    </lineage>
</organism>
<feature type="region of interest" description="Disordered" evidence="1">
    <location>
        <begin position="82"/>
        <end position="101"/>
    </location>
</feature>
<evidence type="ECO:0000313" key="3">
    <source>
        <dbReference type="Proteomes" id="UP000287033"/>
    </source>
</evidence>
<dbReference type="Proteomes" id="UP000287033">
    <property type="component" value="Unassembled WGS sequence"/>
</dbReference>
<protein>
    <submittedName>
        <fullName evidence="2">Uncharacterized protein</fullName>
    </submittedName>
</protein>
<sequence length="101" mass="11159">MQQRAGARVTPPLKRRCLRGACAEWSQEAERTSATDRRKNGPPQMGSAVKQLASRHCSPPPYPLGLAVCSGFLRFPIARQKDAQSAPRLALTNMRSQRAEE</sequence>
<feature type="region of interest" description="Disordered" evidence="1">
    <location>
        <begin position="28"/>
        <end position="56"/>
    </location>
</feature>
<proteinExistence type="predicted"/>
<accession>A0A401T7D7</accession>